<dbReference type="InParanoid" id="G2Y0H3"/>
<evidence type="ECO:0000313" key="2">
    <source>
        <dbReference type="EMBL" id="CCD46138.1"/>
    </source>
</evidence>
<feature type="compositionally biased region" description="Low complexity" evidence="1">
    <location>
        <begin position="21"/>
        <end position="31"/>
    </location>
</feature>
<dbReference type="EMBL" id="FQ790281">
    <property type="protein sequence ID" value="CCD46138.1"/>
    <property type="molecule type" value="Genomic_DNA"/>
</dbReference>
<name>G2Y0H3_BOTF4</name>
<accession>G2Y0H3</accession>
<organism evidence="2 3">
    <name type="scientific">Botryotinia fuckeliana (strain T4)</name>
    <name type="common">Noble rot fungus</name>
    <name type="synonym">Botrytis cinerea</name>
    <dbReference type="NCBI Taxonomy" id="999810"/>
    <lineage>
        <taxon>Eukaryota</taxon>
        <taxon>Fungi</taxon>
        <taxon>Dikarya</taxon>
        <taxon>Ascomycota</taxon>
        <taxon>Pezizomycotina</taxon>
        <taxon>Leotiomycetes</taxon>
        <taxon>Helotiales</taxon>
        <taxon>Sclerotiniaceae</taxon>
        <taxon>Botrytis</taxon>
    </lineage>
</organism>
<dbReference type="AlphaFoldDB" id="G2Y0H3"/>
<reference evidence="3" key="1">
    <citation type="journal article" date="2011" name="PLoS Genet.">
        <title>Genomic analysis of the necrotrophic fungal pathogens Sclerotinia sclerotiorum and Botrytis cinerea.</title>
        <authorList>
            <person name="Amselem J."/>
            <person name="Cuomo C.A."/>
            <person name="van Kan J.A."/>
            <person name="Viaud M."/>
            <person name="Benito E.P."/>
            <person name="Couloux A."/>
            <person name="Coutinho P.M."/>
            <person name="de Vries R.P."/>
            <person name="Dyer P.S."/>
            <person name="Fillinger S."/>
            <person name="Fournier E."/>
            <person name="Gout L."/>
            <person name="Hahn M."/>
            <person name="Kohn L."/>
            <person name="Lapalu N."/>
            <person name="Plummer K.M."/>
            <person name="Pradier J.M."/>
            <person name="Quevillon E."/>
            <person name="Sharon A."/>
            <person name="Simon A."/>
            <person name="ten Have A."/>
            <person name="Tudzynski B."/>
            <person name="Tudzynski P."/>
            <person name="Wincker P."/>
            <person name="Andrew M."/>
            <person name="Anthouard V."/>
            <person name="Beever R.E."/>
            <person name="Beffa R."/>
            <person name="Benoit I."/>
            <person name="Bouzid O."/>
            <person name="Brault B."/>
            <person name="Chen Z."/>
            <person name="Choquer M."/>
            <person name="Collemare J."/>
            <person name="Cotton P."/>
            <person name="Danchin E.G."/>
            <person name="Da Silva C."/>
            <person name="Gautier A."/>
            <person name="Giraud C."/>
            <person name="Giraud T."/>
            <person name="Gonzalez C."/>
            <person name="Grossetete S."/>
            <person name="Guldener U."/>
            <person name="Henrissat B."/>
            <person name="Howlett B.J."/>
            <person name="Kodira C."/>
            <person name="Kretschmer M."/>
            <person name="Lappartient A."/>
            <person name="Leroch M."/>
            <person name="Levis C."/>
            <person name="Mauceli E."/>
            <person name="Neuveglise C."/>
            <person name="Oeser B."/>
            <person name="Pearson M."/>
            <person name="Poulain J."/>
            <person name="Poussereau N."/>
            <person name="Quesneville H."/>
            <person name="Rascle C."/>
            <person name="Schumacher J."/>
            <person name="Segurens B."/>
            <person name="Sexton A."/>
            <person name="Silva E."/>
            <person name="Sirven C."/>
            <person name="Soanes D.M."/>
            <person name="Talbot N.J."/>
            <person name="Templeton M."/>
            <person name="Yandava C."/>
            <person name="Yarden O."/>
            <person name="Zeng Q."/>
            <person name="Rollins J.A."/>
            <person name="Lebrun M.H."/>
            <person name="Dickman M."/>
        </authorList>
    </citation>
    <scope>NUCLEOTIDE SEQUENCE [LARGE SCALE GENOMIC DNA]</scope>
    <source>
        <strain evidence="3">T4</strain>
    </source>
</reference>
<dbReference type="HOGENOM" id="CLU_3032073_0_0_1"/>
<proteinExistence type="predicted"/>
<protein>
    <submittedName>
        <fullName evidence="2">Uncharacterized protein</fullName>
    </submittedName>
</protein>
<evidence type="ECO:0000256" key="1">
    <source>
        <dbReference type="SAM" id="MobiDB-lite"/>
    </source>
</evidence>
<feature type="region of interest" description="Disordered" evidence="1">
    <location>
        <begin position="20"/>
        <end position="55"/>
    </location>
</feature>
<feature type="compositionally biased region" description="Polar residues" evidence="1">
    <location>
        <begin position="42"/>
        <end position="55"/>
    </location>
</feature>
<evidence type="ECO:0000313" key="3">
    <source>
        <dbReference type="Proteomes" id="UP000008177"/>
    </source>
</evidence>
<dbReference type="Proteomes" id="UP000008177">
    <property type="component" value="Unplaced contigs"/>
</dbReference>
<gene>
    <name evidence="2" type="ORF">BofuT4_uP116880.1</name>
</gene>
<sequence>MRENGKRPFLSGQILSIDWVTLPPTGQSSGPSPLPTPPTPSRHNLSPCTNRNNCA</sequence>